<reference evidence="3 4" key="1">
    <citation type="submission" date="2019-08" db="EMBL/GenBank/DDBJ databases">
        <title>Bacillus genomes from the desert of Cuatro Cienegas, Coahuila.</title>
        <authorList>
            <person name="Olmedo-Alvarez G."/>
        </authorList>
    </citation>
    <scope>NUCLEOTIDE SEQUENCE [LARGE SCALE GENOMIC DNA]</scope>
    <source>
        <strain evidence="3 4">CH451a_14T</strain>
    </source>
</reference>
<dbReference type="InterPro" id="IPR029044">
    <property type="entry name" value="Nucleotide-diphossugar_trans"/>
</dbReference>
<evidence type="ECO:0000313" key="4">
    <source>
        <dbReference type="Proteomes" id="UP000325054"/>
    </source>
</evidence>
<dbReference type="EMBL" id="VTEW01000008">
    <property type="protein sequence ID" value="TYS78556.1"/>
    <property type="molecule type" value="Genomic_DNA"/>
</dbReference>
<dbReference type="Pfam" id="PF00535">
    <property type="entry name" value="Glycos_transf_2"/>
    <property type="match status" value="1"/>
</dbReference>
<gene>
    <name evidence="3" type="ORF">FZC80_12500</name>
</gene>
<dbReference type="Proteomes" id="UP000325054">
    <property type="component" value="Unassembled WGS sequence"/>
</dbReference>
<organism evidence="3 4">
    <name type="scientific">Rossellomorea aquimaris</name>
    <dbReference type="NCBI Taxonomy" id="189382"/>
    <lineage>
        <taxon>Bacteria</taxon>
        <taxon>Bacillati</taxon>
        <taxon>Bacillota</taxon>
        <taxon>Bacilli</taxon>
        <taxon>Bacillales</taxon>
        <taxon>Bacillaceae</taxon>
        <taxon>Rossellomorea</taxon>
    </lineage>
</organism>
<dbReference type="Gene3D" id="3.90.550.10">
    <property type="entry name" value="Spore Coat Polysaccharide Biosynthesis Protein SpsA, Chain A"/>
    <property type="match status" value="1"/>
</dbReference>
<name>A0A5D4TWE6_9BACI</name>
<dbReference type="InterPro" id="IPR001173">
    <property type="entry name" value="Glyco_trans_2-like"/>
</dbReference>
<evidence type="ECO:0000313" key="3">
    <source>
        <dbReference type="EMBL" id="TYS78556.1"/>
    </source>
</evidence>
<protein>
    <submittedName>
        <fullName evidence="3">Glycosyltransferase family 2 protein</fullName>
    </submittedName>
</protein>
<dbReference type="OrthoDB" id="396512at2"/>
<evidence type="ECO:0000259" key="2">
    <source>
        <dbReference type="Pfam" id="PF00535"/>
    </source>
</evidence>
<feature type="domain" description="Glycosyltransferase 2-like" evidence="2">
    <location>
        <begin position="5"/>
        <end position="135"/>
    </location>
</feature>
<dbReference type="SUPFAM" id="SSF53448">
    <property type="entry name" value="Nucleotide-diphospho-sugar transferases"/>
    <property type="match status" value="1"/>
</dbReference>
<dbReference type="GO" id="GO:0016758">
    <property type="term" value="F:hexosyltransferase activity"/>
    <property type="evidence" value="ECO:0007669"/>
    <property type="project" value="UniProtKB-ARBA"/>
</dbReference>
<dbReference type="CDD" id="cd00761">
    <property type="entry name" value="Glyco_tranf_GTA_type"/>
    <property type="match status" value="1"/>
</dbReference>
<accession>A0A5D4TWE6</accession>
<evidence type="ECO:0000256" key="1">
    <source>
        <dbReference type="ARBA" id="ARBA00006739"/>
    </source>
</evidence>
<dbReference type="PANTHER" id="PTHR22916:SF3">
    <property type="entry name" value="UDP-GLCNAC:BETAGAL BETA-1,3-N-ACETYLGLUCOSAMINYLTRANSFERASE-LIKE PROTEIN 1"/>
    <property type="match status" value="1"/>
</dbReference>
<dbReference type="RefSeq" id="WP_148991993.1">
    <property type="nucleotide sequence ID" value="NZ_VTEW01000008.1"/>
</dbReference>
<dbReference type="AlphaFoldDB" id="A0A5D4TWE6"/>
<comment type="similarity">
    <text evidence="1">Belongs to the glycosyltransferase 2 family.</text>
</comment>
<sequence length="319" mass="37133">MTNLSIIIPHFNSVQALNKLLKTIPDIKDIQIIVIDDNSDMNHKKKLLELIKGCNRQNIEFYNNYSPNKGAGACRNIGLNRSKGKWLLFADSDDYFIDGYLDVIQRYLDSNNDVIFFKPTSIEVDTGNQAERHLAYSKLIDSYLGNHLNSEIYLRYCFSVPWSKLIKTSFVKKNNISFDEVIAANDLMFSTKVGYLMGNFEVSEEIIYCVTRNKGSLTTTVSHKVFDTRLNVFINYNKFLKEHLIKEEFNTLGLSSVGFLISAFKKFGVKKVCLVYFKLRKNKVRLFNPKMCNPIWFMNKTLYVIRKNKSMKRYYNKIE</sequence>
<comment type="caution">
    <text evidence="3">The sequence shown here is derived from an EMBL/GenBank/DDBJ whole genome shotgun (WGS) entry which is preliminary data.</text>
</comment>
<proteinExistence type="inferred from homology"/>
<dbReference type="PANTHER" id="PTHR22916">
    <property type="entry name" value="GLYCOSYLTRANSFERASE"/>
    <property type="match status" value="1"/>
</dbReference>
<keyword evidence="3" id="KW-0808">Transferase</keyword>